<reference evidence="1" key="1">
    <citation type="submission" date="2021-01" db="EMBL/GenBank/DDBJ databases">
        <title>Deciphering the adaptive evolutionary patterns associated with biogeogrpahic diversity in the finger millet blast pathogen Magnaporthe oryzae in Eastern Africa.</title>
        <authorList>
            <person name="Onyema G."/>
            <person name="Shittu T.A."/>
            <person name="Dodsworth S."/>
            <person name="Devilliers S."/>
            <person name="Muthumeenakshi S."/>
            <person name="Sreenivasaprasad S."/>
        </authorList>
    </citation>
    <scope>NUCLEOTIDE SEQUENCE</scope>
    <source>
        <strain evidence="1">D15/s37</strain>
    </source>
</reference>
<name>A0ABQ8NJN3_PYRGI</name>
<sequence length="522" mass="57484">MPQANKQTKMAPPKLPTVKLDTTLADLYRRASPSLSNKRVAQVLCGTNSGIALTSKFPRNRKYLYQDSPFNAADDERDTSPAARRTLAVKYLSLIPQRDAFIAGSGPVVMFNLAETDAQKKQDRTEAERTIAVLDEAQRPEVIFCPGPGEIPVEELGIDVVACKLMLDGLEGLPLVVPADVHWFLNSKAALAQSGLPTPVCEAVELEGHGGEAGLCCRECQQATAGFEVPALCEGERARWVEEQSRRVYDAVRDRRLPFVLKNQQTFGGAGTWMISTEAEREKLLDEFKGGVLRRLLSSVTSSNHHLKPGTILLSDMVAEPVGDYGVTFFVTEDPETNPIFLATSEQVVEGTAWIGSTIRYDRQDELKAKFTPLVRVIARWLRQHGYVGPAGADVLETAPHSHKCPESGGEGSDFSHFHIVDLNVRTSGSLCLPLLRSHFQQRGMQSASSFSISTNKTRDEFMDLFREDFEAGNMLIVSWFEDRDAKGKVSSVADVAVGARDGRELNEAIQKVRDATDEVTF</sequence>
<accession>A0ABQ8NJN3</accession>
<evidence type="ECO:0000313" key="2">
    <source>
        <dbReference type="Proteomes" id="UP001059893"/>
    </source>
</evidence>
<evidence type="ECO:0008006" key="3">
    <source>
        <dbReference type="Google" id="ProtNLM"/>
    </source>
</evidence>
<comment type="caution">
    <text evidence="1">The sequence shown here is derived from an EMBL/GenBank/DDBJ whole genome shotgun (WGS) entry which is preliminary data.</text>
</comment>
<keyword evidence="2" id="KW-1185">Reference proteome</keyword>
<dbReference type="PANTHER" id="PTHR37018">
    <property type="entry name" value="CULTURE SPECIFIC PROTEIN, PUTATIVE (AFU_ORTHOLOGUE AFUA_2G00130)-RELATED"/>
    <property type="match status" value="1"/>
</dbReference>
<dbReference type="InterPro" id="IPR053269">
    <property type="entry name" value="Asp-Met_ligase"/>
</dbReference>
<evidence type="ECO:0000313" key="1">
    <source>
        <dbReference type="EMBL" id="KAI6297606.1"/>
    </source>
</evidence>
<gene>
    <name evidence="1" type="ORF">MCOR33_006117</name>
</gene>
<dbReference type="PANTHER" id="PTHR37018:SF1">
    <property type="entry name" value="CULTURE SPECIFIC PROTEIN, PUTATIVE (AFU_ORTHOLOGUE AFUA_2G00130)-RELATED"/>
    <property type="match status" value="1"/>
</dbReference>
<protein>
    <recommendedName>
        <fullName evidence="3">ATP-grasp domain-containing protein</fullName>
    </recommendedName>
</protein>
<proteinExistence type="predicted"/>
<dbReference type="Proteomes" id="UP001059893">
    <property type="component" value="Unassembled WGS sequence"/>
</dbReference>
<dbReference type="SUPFAM" id="SSF56059">
    <property type="entry name" value="Glutathione synthetase ATP-binding domain-like"/>
    <property type="match status" value="1"/>
</dbReference>
<dbReference type="EMBL" id="JABSND010000108">
    <property type="protein sequence ID" value="KAI6297606.1"/>
    <property type="molecule type" value="Genomic_DNA"/>
</dbReference>
<organism evidence="1 2">
    <name type="scientific">Pyricularia grisea</name>
    <name type="common">Crabgrass-specific blast fungus</name>
    <name type="synonym">Magnaporthe grisea</name>
    <dbReference type="NCBI Taxonomy" id="148305"/>
    <lineage>
        <taxon>Eukaryota</taxon>
        <taxon>Fungi</taxon>
        <taxon>Dikarya</taxon>
        <taxon>Ascomycota</taxon>
        <taxon>Pezizomycotina</taxon>
        <taxon>Sordariomycetes</taxon>
        <taxon>Sordariomycetidae</taxon>
        <taxon>Magnaporthales</taxon>
        <taxon>Pyriculariaceae</taxon>
        <taxon>Pyricularia</taxon>
    </lineage>
</organism>